<comment type="caution">
    <text evidence="1">The sequence shown here is derived from an EMBL/GenBank/DDBJ whole genome shotgun (WGS) entry which is preliminary data.</text>
</comment>
<sequence>MCAALLYSLPPHRTLPYCTSCWVFQESYSYLVTASLRYDGIPMAAIAQYVPPELLREFFVYAFDGHSEHESLDVSRGPWTISYTCSSWRAVINSLCPEVWTEIRIHDPVYQPSYETRLRTILERSQDQPLRVSFISSKNDAISTSLFHALMRHAKRWQTAVLRIDGPYLLKILAEYDDGFPILAEILLDAQISPMCINAFRNASSLRSVTLERLPMTFSIPFPTSRAVNFRDTCVRRDQIWNSRYLDIIRHSPYLRTFDVVHWGGSPSQDLVTNTSLCVLSVSDGGFLRALSLPNLETLNLRPKIKDYPMQCCPFIVSGVRDLFMHSHCSLTHLSIINADISTEPNGDVFLEALSLVPTLVAFRLSFNPWRANTDVALEVLVQRMMDTAFLPSLQNFSVEIDDITGVQYVGFVDQQFIAMVVARTTREGKLVVSVKAKHPKGGVFIALGEEDRLKEYKAVALEVFRGEDRLI</sequence>
<name>A0AA39MR32_ARMTA</name>
<evidence type="ECO:0000313" key="2">
    <source>
        <dbReference type="Proteomes" id="UP001175211"/>
    </source>
</evidence>
<evidence type="ECO:0008006" key="3">
    <source>
        <dbReference type="Google" id="ProtNLM"/>
    </source>
</evidence>
<dbReference type="Proteomes" id="UP001175211">
    <property type="component" value="Unassembled WGS sequence"/>
</dbReference>
<dbReference type="EMBL" id="JAUEPS010000063">
    <property type="protein sequence ID" value="KAK0442715.1"/>
    <property type="molecule type" value="Genomic_DNA"/>
</dbReference>
<proteinExistence type="predicted"/>
<accession>A0AA39MR32</accession>
<dbReference type="RefSeq" id="XP_060324402.1">
    <property type="nucleotide sequence ID" value="XM_060465664.1"/>
</dbReference>
<dbReference type="Gene3D" id="3.80.10.10">
    <property type="entry name" value="Ribonuclease Inhibitor"/>
    <property type="match status" value="1"/>
</dbReference>
<gene>
    <name evidence="1" type="ORF">EV420DRAFT_1074561</name>
</gene>
<dbReference type="GeneID" id="85349212"/>
<keyword evidence="2" id="KW-1185">Reference proteome</keyword>
<dbReference type="AlphaFoldDB" id="A0AA39MR32"/>
<evidence type="ECO:0000313" key="1">
    <source>
        <dbReference type="EMBL" id="KAK0442715.1"/>
    </source>
</evidence>
<protein>
    <recommendedName>
        <fullName evidence="3">F-box domain-containing protein</fullName>
    </recommendedName>
</protein>
<dbReference type="InterPro" id="IPR032675">
    <property type="entry name" value="LRR_dom_sf"/>
</dbReference>
<organism evidence="1 2">
    <name type="scientific">Armillaria tabescens</name>
    <name type="common">Ringless honey mushroom</name>
    <name type="synonym">Agaricus tabescens</name>
    <dbReference type="NCBI Taxonomy" id="1929756"/>
    <lineage>
        <taxon>Eukaryota</taxon>
        <taxon>Fungi</taxon>
        <taxon>Dikarya</taxon>
        <taxon>Basidiomycota</taxon>
        <taxon>Agaricomycotina</taxon>
        <taxon>Agaricomycetes</taxon>
        <taxon>Agaricomycetidae</taxon>
        <taxon>Agaricales</taxon>
        <taxon>Marasmiineae</taxon>
        <taxon>Physalacriaceae</taxon>
        <taxon>Desarmillaria</taxon>
    </lineage>
</organism>
<dbReference type="SUPFAM" id="SSF52047">
    <property type="entry name" value="RNI-like"/>
    <property type="match status" value="1"/>
</dbReference>
<reference evidence="1" key="1">
    <citation type="submission" date="2023-06" db="EMBL/GenBank/DDBJ databases">
        <authorList>
            <consortium name="Lawrence Berkeley National Laboratory"/>
            <person name="Ahrendt S."/>
            <person name="Sahu N."/>
            <person name="Indic B."/>
            <person name="Wong-Bajracharya J."/>
            <person name="Merenyi Z."/>
            <person name="Ke H.-M."/>
            <person name="Monk M."/>
            <person name="Kocsube S."/>
            <person name="Drula E."/>
            <person name="Lipzen A."/>
            <person name="Balint B."/>
            <person name="Henrissat B."/>
            <person name="Andreopoulos B."/>
            <person name="Martin F.M."/>
            <person name="Harder C.B."/>
            <person name="Rigling D."/>
            <person name="Ford K.L."/>
            <person name="Foster G.D."/>
            <person name="Pangilinan J."/>
            <person name="Papanicolaou A."/>
            <person name="Barry K."/>
            <person name="LaButti K."/>
            <person name="Viragh M."/>
            <person name="Koriabine M."/>
            <person name="Yan M."/>
            <person name="Riley R."/>
            <person name="Champramary S."/>
            <person name="Plett K.L."/>
            <person name="Tsai I.J."/>
            <person name="Slot J."/>
            <person name="Sipos G."/>
            <person name="Plett J."/>
            <person name="Nagy L.G."/>
            <person name="Grigoriev I.V."/>
        </authorList>
    </citation>
    <scope>NUCLEOTIDE SEQUENCE</scope>
    <source>
        <strain evidence="1">CCBAS 213</strain>
    </source>
</reference>